<evidence type="ECO:0000256" key="2">
    <source>
        <dbReference type="ARBA" id="ARBA00010944"/>
    </source>
</evidence>
<evidence type="ECO:0000256" key="6">
    <source>
        <dbReference type="RuleBase" id="RU364082"/>
    </source>
</evidence>
<keyword evidence="9" id="KW-1185">Reference proteome</keyword>
<dbReference type="SUPFAM" id="SSF51735">
    <property type="entry name" value="NAD(P)-binding Rossmann-fold domains"/>
    <property type="match status" value="1"/>
</dbReference>
<comment type="function">
    <text evidence="6">Catalyzes the reduction of dTDP-6-deoxy-L-lyxo-4-hexulose to yield dTDP-L-rhamnose.</text>
</comment>
<dbReference type="InterPro" id="IPR005913">
    <property type="entry name" value="dTDP_dehydrorham_reduct"/>
</dbReference>
<dbReference type="InterPro" id="IPR036291">
    <property type="entry name" value="NAD(P)-bd_dom_sf"/>
</dbReference>
<organism evidence="8 9">
    <name type="scientific">Aquimarina rubra</name>
    <dbReference type="NCBI Taxonomy" id="1920033"/>
    <lineage>
        <taxon>Bacteria</taxon>
        <taxon>Pseudomonadati</taxon>
        <taxon>Bacteroidota</taxon>
        <taxon>Flavobacteriia</taxon>
        <taxon>Flavobacteriales</taxon>
        <taxon>Flavobacteriaceae</taxon>
        <taxon>Aquimarina</taxon>
    </lineage>
</organism>
<feature type="domain" description="RmlD-like substrate binding" evidence="7">
    <location>
        <begin position="5"/>
        <end position="280"/>
    </location>
</feature>
<evidence type="ECO:0000313" key="9">
    <source>
        <dbReference type="Proteomes" id="UP001597319"/>
    </source>
</evidence>
<keyword evidence="6" id="KW-0521">NADP</keyword>
<dbReference type="Gene3D" id="3.90.25.10">
    <property type="entry name" value="UDP-galactose 4-epimerase, domain 1"/>
    <property type="match status" value="1"/>
</dbReference>
<proteinExistence type="inferred from homology"/>
<comment type="catalytic activity">
    <reaction evidence="5">
        <text>dTDP-beta-L-rhamnose + NADP(+) = dTDP-4-dehydro-beta-L-rhamnose + NADPH + H(+)</text>
        <dbReference type="Rhea" id="RHEA:21796"/>
        <dbReference type="ChEBI" id="CHEBI:15378"/>
        <dbReference type="ChEBI" id="CHEBI:57510"/>
        <dbReference type="ChEBI" id="CHEBI:57783"/>
        <dbReference type="ChEBI" id="CHEBI:58349"/>
        <dbReference type="ChEBI" id="CHEBI:62830"/>
        <dbReference type="EC" id="1.1.1.133"/>
    </reaction>
</comment>
<comment type="pathway">
    <text evidence="1 6">Carbohydrate biosynthesis; dTDP-L-rhamnose biosynthesis.</text>
</comment>
<dbReference type="RefSeq" id="WP_378293075.1">
    <property type="nucleotide sequence ID" value="NZ_JBHULE010000019.1"/>
</dbReference>
<dbReference type="InterPro" id="IPR029903">
    <property type="entry name" value="RmlD-like-bd"/>
</dbReference>
<gene>
    <name evidence="8" type="primary">rfbD</name>
    <name evidence="8" type="ORF">ACFSR1_12805</name>
</gene>
<sequence length="285" mass="33013">MKVTNVLVTGSNGQLAQCIKSLKDSYTLLNIFFSTKRDFDITSKKSITTFLSKEKFQYLINCAAYTNVEQAEKEASKAFLVNAEGVKNLAEVCKEKDIILIHISTDYVFDGKKEVPYTEENVPNPINEYGKSKLKGELYIQSITDKYFIIRTSWLYSQYGKNFYKTILDKSNTEKKLSIIATEVGTPTNANDLSKFLLELVESKTENYGIYHFSNLGKATWYDFAEEILKKLGKQERIKLEKTDNYPTFAKRPKYSVLDKEKTQRIYNYNILDWRDSLIKLKKEN</sequence>
<name>A0ABW5LGX5_9FLAO</name>
<dbReference type="PANTHER" id="PTHR10491:SF4">
    <property type="entry name" value="METHIONINE ADENOSYLTRANSFERASE 2 SUBUNIT BETA"/>
    <property type="match status" value="1"/>
</dbReference>
<dbReference type="CDD" id="cd05254">
    <property type="entry name" value="dTDP_HR_like_SDR_e"/>
    <property type="match status" value="1"/>
</dbReference>
<evidence type="ECO:0000256" key="4">
    <source>
        <dbReference type="ARBA" id="ARBA00017099"/>
    </source>
</evidence>
<accession>A0ABW5LGX5</accession>
<keyword evidence="6 8" id="KW-0560">Oxidoreductase</keyword>
<reference evidence="9" key="1">
    <citation type="journal article" date="2019" name="Int. J. Syst. Evol. Microbiol.">
        <title>The Global Catalogue of Microorganisms (GCM) 10K type strain sequencing project: providing services to taxonomists for standard genome sequencing and annotation.</title>
        <authorList>
            <consortium name="The Broad Institute Genomics Platform"/>
            <consortium name="The Broad Institute Genome Sequencing Center for Infectious Disease"/>
            <person name="Wu L."/>
            <person name="Ma J."/>
        </authorList>
    </citation>
    <scope>NUCLEOTIDE SEQUENCE [LARGE SCALE GENOMIC DNA]</scope>
    <source>
        <strain evidence="9">KCTC 52274</strain>
    </source>
</reference>
<evidence type="ECO:0000259" key="7">
    <source>
        <dbReference type="Pfam" id="PF04321"/>
    </source>
</evidence>
<evidence type="ECO:0000256" key="3">
    <source>
        <dbReference type="ARBA" id="ARBA00012929"/>
    </source>
</evidence>
<protein>
    <recommendedName>
        <fullName evidence="4 6">dTDP-4-dehydrorhamnose reductase</fullName>
        <ecNumber evidence="3 6">1.1.1.133</ecNumber>
    </recommendedName>
</protein>
<dbReference type="NCBIfam" id="TIGR01214">
    <property type="entry name" value="rmlD"/>
    <property type="match status" value="1"/>
</dbReference>
<comment type="caution">
    <text evidence="8">The sequence shown here is derived from an EMBL/GenBank/DDBJ whole genome shotgun (WGS) entry which is preliminary data.</text>
</comment>
<dbReference type="Gene3D" id="3.40.50.720">
    <property type="entry name" value="NAD(P)-binding Rossmann-like Domain"/>
    <property type="match status" value="1"/>
</dbReference>
<dbReference type="EMBL" id="JBHULE010000019">
    <property type="protein sequence ID" value="MFD2563551.1"/>
    <property type="molecule type" value="Genomic_DNA"/>
</dbReference>
<comment type="similarity">
    <text evidence="2 6">Belongs to the dTDP-4-dehydrorhamnose reductase family.</text>
</comment>
<evidence type="ECO:0000256" key="1">
    <source>
        <dbReference type="ARBA" id="ARBA00004781"/>
    </source>
</evidence>
<dbReference type="EC" id="1.1.1.133" evidence="3 6"/>
<evidence type="ECO:0000313" key="8">
    <source>
        <dbReference type="EMBL" id="MFD2563551.1"/>
    </source>
</evidence>
<dbReference type="GO" id="GO:0008831">
    <property type="term" value="F:dTDP-4-dehydrorhamnose reductase activity"/>
    <property type="evidence" value="ECO:0007669"/>
    <property type="project" value="UniProtKB-EC"/>
</dbReference>
<dbReference type="Proteomes" id="UP001597319">
    <property type="component" value="Unassembled WGS sequence"/>
</dbReference>
<evidence type="ECO:0000256" key="5">
    <source>
        <dbReference type="ARBA" id="ARBA00048200"/>
    </source>
</evidence>
<dbReference type="Pfam" id="PF04321">
    <property type="entry name" value="RmlD_sub_bind"/>
    <property type="match status" value="1"/>
</dbReference>
<dbReference type="PANTHER" id="PTHR10491">
    <property type="entry name" value="DTDP-4-DEHYDRORHAMNOSE REDUCTASE"/>
    <property type="match status" value="1"/>
</dbReference>